<reference evidence="2" key="1">
    <citation type="submission" date="2008-07" db="EMBL/GenBank/DDBJ databases">
        <title>Annotation of Ajellomyces capsulatus strain H88.</title>
        <authorList>
            <person name="Champion M."/>
            <person name="Cuomo C."/>
            <person name="Ma L.-J."/>
            <person name="Henn M.R."/>
            <person name="Sil A."/>
            <person name="Goldman B."/>
            <person name="Young S.K."/>
            <person name="Kodira C.D."/>
            <person name="Zeng Q."/>
            <person name="Koehrsen M."/>
            <person name="Alvarado L."/>
            <person name="Berlin A."/>
            <person name="Borenstein D."/>
            <person name="Chen Z."/>
            <person name="Engels R."/>
            <person name="Freedman E."/>
            <person name="Gellesch M."/>
            <person name="Goldberg J."/>
            <person name="Griggs A."/>
            <person name="Gujja S."/>
            <person name="Heiman D."/>
            <person name="Hepburn T."/>
            <person name="Howarth C."/>
            <person name="Jen D."/>
            <person name="Larson L."/>
            <person name="Lewis B."/>
            <person name="Mehta T."/>
            <person name="Park D."/>
            <person name="Pearson M."/>
            <person name="Roberts A."/>
            <person name="Saif S."/>
            <person name="Shea T."/>
            <person name="Shenoy N."/>
            <person name="Sisk P."/>
            <person name="Stolte C."/>
            <person name="Sykes S."/>
            <person name="Walk T."/>
            <person name="White J."/>
            <person name="Yandava C."/>
            <person name="Klein B."/>
            <person name="McEwen J.G."/>
            <person name="Puccia R."/>
            <person name="Goldman G.H."/>
            <person name="Felipe M.S."/>
            <person name="Nino-Vega G."/>
            <person name="San-Blas G."/>
            <person name="Taylor J."/>
            <person name="Mendoza L."/>
            <person name="Galagan J."/>
            <person name="Nusbaum C."/>
            <person name="Birren B."/>
        </authorList>
    </citation>
    <scope>NUCLEOTIDE SEQUENCE [LARGE SCALE GENOMIC DNA]</scope>
    <source>
        <strain evidence="2">H88</strain>
    </source>
</reference>
<proteinExistence type="predicted"/>
<sequence>MAKSRVLLFCPQSTAHIYIIHQLNCGASPFSPLGLSVHARYFQTAASAYAISLTSAPLSTDLFHITYKVVPNPRAKCTYACIASTLRLRESVRLADMSKFGYKVYSMTPFLMRVRSPFVRTAAEHGIPNVQATATWTKSAMVSSGLPITLDVQ</sequence>
<name>F0UM53_AJEC8</name>
<accession>F0UM53</accession>
<organism evidence="2">
    <name type="scientific">Ajellomyces capsulatus (strain H88)</name>
    <name type="common">Darling's disease fungus</name>
    <name type="synonym">Histoplasma capsulatum</name>
    <dbReference type="NCBI Taxonomy" id="544711"/>
    <lineage>
        <taxon>Eukaryota</taxon>
        <taxon>Fungi</taxon>
        <taxon>Dikarya</taxon>
        <taxon>Ascomycota</taxon>
        <taxon>Pezizomycotina</taxon>
        <taxon>Eurotiomycetes</taxon>
        <taxon>Eurotiomycetidae</taxon>
        <taxon>Onygenales</taxon>
        <taxon>Ajellomycetaceae</taxon>
        <taxon>Histoplasma</taxon>
    </lineage>
</organism>
<dbReference type="Proteomes" id="UP000008142">
    <property type="component" value="Unassembled WGS sequence"/>
</dbReference>
<dbReference type="AlphaFoldDB" id="F0UM53"/>
<evidence type="ECO:0000313" key="1">
    <source>
        <dbReference type="EMBL" id="EGC47250.1"/>
    </source>
</evidence>
<protein>
    <submittedName>
        <fullName evidence="1">Predicted protein</fullName>
    </submittedName>
</protein>
<evidence type="ECO:0000313" key="2">
    <source>
        <dbReference type="Proteomes" id="UP000008142"/>
    </source>
</evidence>
<dbReference type="HOGENOM" id="CLU_1712738_0_0_1"/>
<gene>
    <name evidence="1" type="ORF">HCEG_06465</name>
</gene>
<dbReference type="EMBL" id="DS990640">
    <property type="protein sequence ID" value="EGC47250.1"/>
    <property type="molecule type" value="Genomic_DNA"/>
</dbReference>